<reference evidence="3 4" key="1">
    <citation type="journal article" date="2016" name="Nat. Commun.">
        <title>Thousands of microbial genomes shed light on interconnected biogeochemical processes in an aquifer system.</title>
        <authorList>
            <person name="Anantharaman K."/>
            <person name="Brown C.T."/>
            <person name="Hug L.A."/>
            <person name="Sharon I."/>
            <person name="Castelle C.J."/>
            <person name="Probst A.J."/>
            <person name="Thomas B.C."/>
            <person name="Singh A."/>
            <person name="Wilkins M.J."/>
            <person name="Karaoz U."/>
            <person name="Brodie E.L."/>
            <person name="Williams K.H."/>
            <person name="Hubbard S.S."/>
            <person name="Banfield J.F."/>
        </authorList>
    </citation>
    <scope>NUCLEOTIDE SEQUENCE [LARGE SCALE GENOMIC DNA]</scope>
</reference>
<sequence>MSRLIKLFVLLALVTPMTMACVADSDPLAPEETEEALSLPPFRYQSLYMEAGGTVVQDLTFYTSMKREMDIRDIKVAVDSKSNAIVVVGLSASRSPPTSPTPTGQSGASGLPSKEWESVVGWCWSHWQAIPRRFRRST</sequence>
<keyword evidence="2" id="KW-0732">Signal</keyword>
<feature type="signal peptide" evidence="2">
    <location>
        <begin position="1"/>
        <end position="22"/>
    </location>
</feature>
<evidence type="ECO:0000313" key="4">
    <source>
        <dbReference type="Proteomes" id="UP000176800"/>
    </source>
</evidence>
<dbReference type="PROSITE" id="PS51257">
    <property type="entry name" value="PROKAR_LIPOPROTEIN"/>
    <property type="match status" value="1"/>
</dbReference>
<gene>
    <name evidence="3" type="ORF">A3B14_03960</name>
</gene>
<dbReference type="EMBL" id="MHWE01000013">
    <property type="protein sequence ID" value="OHB03819.1"/>
    <property type="molecule type" value="Genomic_DNA"/>
</dbReference>
<name>A0A1G2U2Z3_9BACT</name>
<dbReference type="Proteomes" id="UP000176800">
    <property type="component" value="Unassembled WGS sequence"/>
</dbReference>
<dbReference type="AlphaFoldDB" id="A0A1G2U2Z3"/>
<evidence type="ECO:0000313" key="3">
    <source>
        <dbReference type="EMBL" id="OHB03819.1"/>
    </source>
</evidence>
<proteinExistence type="predicted"/>
<accession>A0A1G2U2Z3</accession>
<protein>
    <submittedName>
        <fullName evidence="3">Uncharacterized protein</fullName>
    </submittedName>
</protein>
<feature type="chain" id="PRO_5009584666" evidence="2">
    <location>
        <begin position="23"/>
        <end position="138"/>
    </location>
</feature>
<feature type="region of interest" description="Disordered" evidence="1">
    <location>
        <begin position="91"/>
        <end position="112"/>
    </location>
</feature>
<evidence type="ECO:0000256" key="2">
    <source>
        <dbReference type="SAM" id="SignalP"/>
    </source>
</evidence>
<feature type="compositionally biased region" description="Low complexity" evidence="1">
    <location>
        <begin position="91"/>
        <end position="110"/>
    </location>
</feature>
<evidence type="ECO:0000256" key="1">
    <source>
        <dbReference type="SAM" id="MobiDB-lite"/>
    </source>
</evidence>
<comment type="caution">
    <text evidence="3">The sequence shown here is derived from an EMBL/GenBank/DDBJ whole genome shotgun (WGS) entry which is preliminary data.</text>
</comment>
<organism evidence="3 4">
    <name type="scientific">Candidatus Zambryskibacteria bacterium RIFCSPLOWO2_01_FULL_45_21</name>
    <dbReference type="NCBI Taxonomy" id="1802761"/>
    <lineage>
        <taxon>Bacteria</taxon>
        <taxon>Candidatus Zambryskiibacteriota</taxon>
    </lineage>
</organism>